<reference evidence="2 3" key="1">
    <citation type="journal article" date="2010" name="Stand. Genomic Sci.">
        <title>Complete genome sequence of Ilyobacter polytropus type strain (CuHbu1).</title>
        <authorList>
            <person name="Sikorski J."/>
            <person name="Chertkov O."/>
            <person name="Lapidus A."/>
            <person name="Nolan M."/>
            <person name="Lucas S."/>
            <person name="Del Rio T.G."/>
            <person name="Tice H."/>
            <person name="Cheng J.F."/>
            <person name="Tapia R."/>
            <person name="Han C."/>
            <person name="Goodwin L."/>
            <person name="Pitluck S."/>
            <person name="Liolios K."/>
            <person name="Ivanova N."/>
            <person name="Mavromatis K."/>
            <person name="Mikhailova N."/>
            <person name="Pati A."/>
            <person name="Chen A."/>
            <person name="Palaniappan K."/>
            <person name="Land M."/>
            <person name="Hauser L."/>
            <person name="Chang Y.J."/>
            <person name="Jeffries C.D."/>
            <person name="Brambilla E."/>
            <person name="Yasawong M."/>
            <person name="Rohde M."/>
            <person name="Pukall R."/>
            <person name="Spring S."/>
            <person name="Goker M."/>
            <person name="Woyke T."/>
            <person name="Bristow J."/>
            <person name="Eisen J.A."/>
            <person name="Markowitz V."/>
            <person name="Hugenholtz P."/>
            <person name="Kyrpides N.C."/>
            <person name="Klenk H.P."/>
        </authorList>
    </citation>
    <scope>NUCLEOTIDE SEQUENCE [LARGE SCALE GENOMIC DNA]</scope>
    <source>
        <strain evidence="3">ATCC 51220 / DSM 2926 / LMG 16218 / CuHBu1</strain>
        <plasmid evidence="3">pILYOP01</plasmid>
    </source>
</reference>
<sequence length="318" mass="34060">MKKLSSVLVLVVLLIQSIAFVGCGKKDTAAGFPEKNIDMIVPFGAGGGTDTVGRTLANSLEKHIGKPVVVTNRTGGSGAVGMTTGAKAKADGYTLTVVTREIVSLPLMGLAQIKSDDFDLLALINLEPAIILVKEDSKYKTAKDLFDDARNNPGKVKMASTAKPNFYVLGIEIDQDIKFNHVPFNGASEAIPAVLGGHTDFTIVTPGEAISQIKSGQLRPIGLMDTERHPELSEVPTLKEQGFDITSGTWRGIGVPKGTPDEVKAKLSEAIDKAVNDPQFKSIMAKSNTSIRYMNAEEFTNFVKSDEETIKKIVDALK</sequence>
<dbReference type="InterPro" id="IPR042100">
    <property type="entry name" value="Bug_dom1"/>
</dbReference>
<dbReference type="InterPro" id="IPR005064">
    <property type="entry name" value="BUG"/>
</dbReference>
<keyword evidence="3" id="KW-1185">Reference proteome</keyword>
<organism evidence="2 3">
    <name type="scientific">Ilyobacter polytropus (strain ATCC 51220 / DSM 2926 / LMG 16218 / CuHBu1)</name>
    <dbReference type="NCBI Taxonomy" id="572544"/>
    <lineage>
        <taxon>Bacteria</taxon>
        <taxon>Fusobacteriati</taxon>
        <taxon>Fusobacteriota</taxon>
        <taxon>Fusobacteriia</taxon>
        <taxon>Fusobacteriales</taxon>
        <taxon>Fusobacteriaceae</taxon>
        <taxon>Ilyobacter</taxon>
    </lineage>
</organism>
<dbReference type="SUPFAM" id="SSF53850">
    <property type="entry name" value="Periplasmic binding protein-like II"/>
    <property type="match status" value="1"/>
</dbReference>
<dbReference type="Gene3D" id="3.40.190.150">
    <property type="entry name" value="Bordetella uptake gene, domain 1"/>
    <property type="match status" value="1"/>
</dbReference>
<geneLocation type="plasmid" evidence="2 3">
    <name>pILYOP01</name>
</geneLocation>
<dbReference type="PANTHER" id="PTHR42928:SF5">
    <property type="entry name" value="BLR1237 PROTEIN"/>
    <property type="match status" value="1"/>
</dbReference>
<dbReference type="PANTHER" id="PTHR42928">
    <property type="entry name" value="TRICARBOXYLATE-BINDING PROTEIN"/>
    <property type="match status" value="1"/>
</dbReference>
<dbReference type="PIRSF" id="PIRSF017082">
    <property type="entry name" value="YflP"/>
    <property type="match status" value="1"/>
</dbReference>
<dbReference type="Pfam" id="PF03401">
    <property type="entry name" value="TctC"/>
    <property type="match status" value="1"/>
</dbReference>
<dbReference type="HOGENOM" id="CLU_045683_1_1_0"/>
<dbReference type="PROSITE" id="PS51257">
    <property type="entry name" value="PROKAR_LIPOPROTEIN"/>
    <property type="match status" value="1"/>
</dbReference>
<dbReference type="RefSeq" id="WP_013388568.1">
    <property type="nucleotide sequence ID" value="NC_014633.1"/>
</dbReference>
<dbReference type="Gene3D" id="3.40.190.10">
    <property type="entry name" value="Periplasmic binding protein-like II"/>
    <property type="match status" value="1"/>
</dbReference>
<dbReference type="KEGG" id="ipo:Ilyop_2142"/>
<dbReference type="AlphaFoldDB" id="E3HC63"/>
<comment type="similarity">
    <text evidence="1">Belongs to the UPF0065 (bug) family.</text>
</comment>
<evidence type="ECO:0000313" key="3">
    <source>
        <dbReference type="Proteomes" id="UP000006875"/>
    </source>
</evidence>
<name>E3HC63_ILYPC</name>
<keyword evidence="2" id="KW-0614">Plasmid</keyword>
<gene>
    <name evidence="2" type="ordered locus">Ilyop_2142</name>
</gene>
<evidence type="ECO:0000313" key="2">
    <source>
        <dbReference type="EMBL" id="ADO83906.1"/>
    </source>
</evidence>
<dbReference type="OrthoDB" id="8880247at2"/>
<evidence type="ECO:0000256" key="1">
    <source>
        <dbReference type="ARBA" id="ARBA00006987"/>
    </source>
</evidence>
<accession>E3HC63</accession>
<dbReference type="CDD" id="cd07012">
    <property type="entry name" value="PBP2_Bug_TTT"/>
    <property type="match status" value="1"/>
</dbReference>
<protein>
    <submittedName>
        <fullName evidence="2">Uncharacterized protein</fullName>
    </submittedName>
</protein>
<dbReference type="EMBL" id="CP002282">
    <property type="protein sequence ID" value="ADO83906.1"/>
    <property type="molecule type" value="Genomic_DNA"/>
</dbReference>
<dbReference type="Proteomes" id="UP000006875">
    <property type="component" value="Plasmid pILYOP01"/>
</dbReference>
<proteinExistence type="inferred from homology"/>